<dbReference type="PROSITE" id="PS50005">
    <property type="entry name" value="TPR"/>
    <property type="match status" value="2"/>
</dbReference>
<dbReference type="SUPFAM" id="SSF48452">
    <property type="entry name" value="TPR-like"/>
    <property type="match status" value="2"/>
</dbReference>
<keyword evidence="3" id="KW-0472">Membrane</keyword>
<dbReference type="Pfam" id="PF13424">
    <property type="entry name" value="TPR_12"/>
    <property type="match status" value="2"/>
</dbReference>
<evidence type="ECO:0000256" key="1">
    <source>
        <dbReference type="PROSITE-ProRule" id="PRU00339"/>
    </source>
</evidence>
<gene>
    <name evidence="5" type="ORF">EV201_2238</name>
</gene>
<feature type="domain" description="CHAT" evidence="4">
    <location>
        <begin position="595"/>
        <end position="890"/>
    </location>
</feature>
<protein>
    <submittedName>
        <fullName evidence="5">CHAT domain-containing protein</fullName>
    </submittedName>
</protein>
<organism evidence="5 6">
    <name type="scientific">Ancylomarina subtilis</name>
    <dbReference type="NCBI Taxonomy" id="1639035"/>
    <lineage>
        <taxon>Bacteria</taxon>
        <taxon>Pseudomonadati</taxon>
        <taxon>Bacteroidota</taxon>
        <taxon>Bacteroidia</taxon>
        <taxon>Marinilabiliales</taxon>
        <taxon>Marinifilaceae</taxon>
        <taxon>Ancylomarina</taxon>
    </lineage>
</organism>
<dbReference type="Gene3D" id="1.25.40.10">
    <property type="entry name" value="Tetratricopeptide repeat domain"/>
    <property type="match status" value="2"/>
</dbReference>
<dbReference type="PANTHER" id="PTHR10098">
    <property type="entry name" value="RAPSYN-RELATED"/>
    <property type="match status" value="1"/>
</dbReference>
<name>A0A4V2FTC3_9BACT</name>
<evidence type="ECO:0000256" key="3">
    <source>
        <dbReference type="SAM" id="Phobius"/>
    </source>
</evidence>
<keyword evidence="1" id="KW-0802">TPR repeat</keyword>
<keyword evidence="6" id="KW-1185">Reference proteome</keyword>
<dbReference type="EMBL" id="SHKN01000001">
    <property type="protein sequence ID" value="RZT97565.1"/>
    <property type="molecule type" value="Genomic_DNA"/>
</dbReference>
<dbReference type="PANTHER" id="PTHR10098:SF108">
    <property type="entry name" value="TETRATRICOPEPTIDE REPEAT PROTEIN 28"/>
    <property type="match status" value="1"/>
</dbReference>
<dbReference type="SMART" id="SM00028">
    <property type="entry name" value="TPR"/>
    <property type="match status" value="4"/>
</dbReference>
<dbReference type="Proteomes" id="UP000293562">
    <property type="component" value="Unassembled WGS sequence"/>
</dbReference>
<keyword evidence="3" id="KW-1133">Transmembrane helix</keyword>
<dbReference type="Pfam" id="PF12770">
    <property type="entry name" value="CHAT"/>
    <property type="match status" value="1"/>
</dbReference>
<sequence>MCLASNFYTEASNPSQVFQSKTSISADSSLLILFNKAVNELRSRNNKGAESYFKQVEENIDESQLKNFNLLYRYKVNYGATLVRLGKFKDALIYFNSAEIICKKYFGESSGKLAPVYVNMGNIYLYTKDNLKAQKFYEAALFIIEKNPEATRWRDRVISNLGLVSKNNKDYTNALKYLLEGLKIKKERHVKDLSLNLGNIGNCYRELGYVKEADRYLRWSIEESIKINGEGNSDLASFYLNYAIFHSSRGNNKLSKAYLNKSYDIYLAKFGLKHPDTAHCLKNFGTVYFKEENYLKALEFYQKALVSSTYDFHGGGFDENPNIEQVDGQLTTLEILSDKASTLHKIHKTTNQIKYLKASLMTYDLCVNVIDQIRIAYQDEESKLALSANENETFSLAIEVAATLFELTGNPMYKEIAFKYSERVKASSLRNYLNDVDAKTFGGIPLDLQNLERQLKQDIADYREKIYQERKQLKPVADSISNWRHTLFELNAEYEQMVKRFETEHPDYYALKYDNASISVNELQKELKEEEVLMEYALSDSTLYSFVLGCDFFEMKRTTLRKGELEANIQNIRNSLKTNDFSDNSMKYYQDYISSAHKLYQLMIEPYEAVIEKKHLIIIPEGKLAYVPFGVLLKEKGDPESISYRNLDYLIRHNPISYQNSATIAYKHSAKEFSSSASKKLLAFAPSYDNVSDTILVTRQVHNNKLYPLPGAKIEVENISKIFTGETYLDEFASETNFKAKAESFDILHLAMHTILDDENPMYSKLVFSQTGDSLNDGLLNTHEIYNMNLKARMVVLSACNSGDGKFLKGEGVMSLARGFFYSGCPSLIMTLWTVEDLSGSTLMSSFYKYLAQSFPKDVALQQAKLDYLESADALKSHPYFWSGYVAIGDTQTLFRFSMIHKILMFLGGVLLFGGLYFIWQRSVSKKIKDETLN</sequence>
<feature type="coiled-coil region" evidence="2">
    <location>
        <begin position="513"/>
        <end position="575"/>
    </location>
</feature>
<evidence type="ECO:0000256" key="2">
    <source>
        <dbReference type="SAM" id="Coils"/>
    </source>
</evidence>
<dbReference type="InterPro" id="IPR024983">
    <property type="entry name" value="CHAT_dom"/>
</dbReference>
<evidence type="ECO:0000259" key="4">
    <source>
        <dbReference type="Pfam" id="PF12770"/>
    </source>
</evidence>
<feature type="repeat" description="TPR" evidence="1">
    <location>
        <begin position="114"/>
        <end position="147"/>
    </location>
</feature>
<comment type="caution">
    <text evidence="5">The sequence shown here is derived from an EMBL/GenBank/DDBJ whole genome shotgun (WGS) entry which is preliminary data.</text>
</comment>
<evidence type="ECO:0000313" key="6">
    <source>
        <dbReference type="Proteomes" id="UP000293562"/>
    </source>
</evidence>
<accession>A0A4V2FTC3</accession>
<proteinExistence type="predicted"/>
<dbReference type="AlphaFoldDB" id="A0A4V2FTC3"/>
<reference evidence="5 6" key="1">
    <citation type="submission" date="2019-02" db="EMBL/GenBank/DDBJ databases">
        <title>Genomic Encyclopedia of Type Strains, Phase IV (KMG-IV): sequencing the most valuable type-strain genomes for metagenomic binning, comparative biology and taxonomic classification.</title>
        <authorList>
            <person name="Goeker M."/>
        </authorList>
    </citation>
    <scope>NUCLEOTIDE SEQUENCE [LARGE SCALE GENOMIC DNA]</scope>
    <source>
        <strain evidence="5 6">DSM 28825</strain>
    </source>
</reference>
<keyword evidence="2" id="KW-0175">Coiled coil</keyword>
<evidence type="ECO:0000313" key="5">
    <source>
        <dbReference type="EMBL" id="RZT97565.1"/>
    </source>
</evidence>
<dbReference type="InterPro" id="IPR019734">
    <property type="entry name" value="TPR_rpt"/>
</dbReference>
<dbReference type="InterPro" id="IPR011990">
    <property type="entry name" value="TPR-like_helical_dom_sf"/>
</dbReference>
<feature type="transmembrane region" description="Helical" evidence="3">
    <location>
        <begin position="903"/>
        <end position="920"/>
    </location>
</feature>
<feature type="repeat" description="TPR" evidence="1">
    <location>
        <begin position="278"/>
        <end position="311"/>
    </location>
</feature>
<keyword evidence="3" id="KW-0812">Transmembrane</keyword>